<organism evidence="11">
    <name type="scientific">Cyberlindnera fabianii</name>
    <name type="common">Yeast</name>
    <name type="synonym">Hansenula fabianii</name>
    <dbReference type="NCBI Taxonomy" id="36022"/>
    <lineage>
        <taxon>Eukaryota</taxon>
        <taxon>Fungi</taxon>
        <taxon>Dikarya</taxon>
        <taxon>Ascomycota</taxon>
        <taxon>Saccharomycotina</taxon>
        <taxon>Saccharomycetes</taxon>
        <taxon>Phaffomycetales</taxon>
        <taxon>Phaffomycetaceae</taxon>
        <taxon>Cyberlindnera</taxon>
    </lineage>
</organism>
<keyword evidence="6" id="KW-0862">Zinc</keyword>
<dbReference type="AlphaFoldDB" id="A0A061AXP4"/>
<evidence type="ECO:0000256" key="8">
    <source>
        <dbReference type="ARBA" id="ARBA00041763"/>
    </source>
</evidence>
<dbReference type="OrthoDB" id="6710946at2759"/>
<dbReference type="InterPro" id="IPR027417">
    <property type="entry name" value="P-loop_NTPase"/>
</dbReference>
<comment type="similarity">
    <text evidence="2">Belongs to the cytidine and deoxycytidylate deaminase family.</text>
</comment>
<evidence type="ECO:0000256" key="7">
    <source>
        <dbReference type="ARBA" id="ARBA00038938"/>
    </source>
</evidence>
<dbReference type="GO" id="GO:0004132">
    <property type="term" value="F:dCMP deaminase activity"/>
    <property type="evidence" value="ECO:0007669"/>
    <property type="project" value="UniProtKB-EC"/>
</dbReference>
<evidence type="ECO:0000256" key="2">
    <source>
        <dbReference type="ARBA" id="ARBA00006576"/>
    </source>
</evidence>
<dbReference type="CDD" id="cd01286">
    <property type="entry name" value="deoxycytidylate_deaminase"/>
    <property type="match status" value="1"/>
</dbReference>
<evidence type="ECO:0000256" key="9">
    <source>
        <dbReference type="ARBA" id="ARBA00071582"/>
    </source>
</evidence>
<dbReference type="Pfam" id="PF00383">
    <property type="entry name" value="dCMP_cyt_deam_1"/>
    <property type="match status" value="1"/>
</dbReference>
<dbReference type="InterPro" id="IPR016192">
    <property type="entry name" value="APOBEC/CMP_deaminase_Zn-bd"/>
</dbReference>
<gene>
    <name evidence="11" type="ORF">CYFA0S_09e01530g</name>
</gene>
<keyword evidence="4" id="KW-0545">Nucleotide biosynthesis</keyword>
<dbReference type="PANTHER" id="PTHR11086">
    <property type="entry name" value="DEOXYCYTIDYLATE DEAMINASE-RELATED"/>
    <property type="match status" value="1"/>
</dbReference>
<dbReference type="VEuPathDB" id="FungiDB:BON22_2620"/>
<evidence type="ECO:0000256" key="4">
    <source>
        <dbReference type="ARBA" id="ARBA00022727"/>
    </source>
</evidence>
<evidence type="ECO:0000256" key="5">
    <source>
        <dbReference type="ARBA" id="ARBA00022801"/>
    </source>
</evidence>
<dbReference type="SUPFAM" id="SSF53927">
    <property type="entry name" value="Cytidine deaminase-like"/>
    <property type="match status" value="1"/>
</dbReference>
<dbReference type="FunFam" id="3.40.140.10:FF:000035">
    <property type="entry name" value="dCMP deaminase"/>
    <property type="match status" value="1"/>
</dbReference>
<feature type="domain" description="CMP/dCMP-type deaminase" evidence="10">
    <location>
        <begin position="181"/>
        <end position="314"/>
    </location>
</feature>
<keyword evidence="3" id="KW-0479">Metal-binding</keyword>
<proteinExistence type="inferred from homology"/>
<evidence type="ECO:0000259" key="10">
    <source>
        <dbReference type="PROSITE" id="PS51747"/>
    </source>
</evidence>
<reference evidence="11" key="1">
    <citation type="journal article" date="2014" name="Genome Announc.">
        <title>Genome sequence of the yeast Cyberlindnera fabianii (Hansenula fabianii).</title>
        <authorList>
            <person name="Freel K.C."/>
            <person name="Sarilar V."/>
            <person name="Neuveglise C."/>
            <person name="Devillers H."/>
            <person name="Friedrich A."/>
            <person name="Schacherer J."/>
        </authorList>
    </citation>
    <scope>NUCLEOTIDE SEQUENCE</scope>
    <source>
        <strain evidence="11">YJS4271</strain>
    </source>
</reference>
<evidence type="ECO:0000256" key="3">
    <source>
        <dbReference type="ARBA" id="ARBA00022723"/>
    </source>
</evidence>
<comment type="cofactor">
    <cofactor evidence="1">
        <name>Zn(2+)</name>
        <dbReference type="ChEBI" id="CHEBI:29105"/>
    </cofactor>
</comment>
<dbReference type="InterPro" id="IPR002125">
    <property type="entry name" value="CMP_dCMP_dom"/>
</dbReference>
<evidence type="ECO:0000313" key="11">
    <source>
        <dbReference type="EMBL" id="CDR42341.1"/>
    </source>
</evidence>
<dbReference type="Gene3D" id="3.40.50.300">
    <property type="entry name" value="P-loop containing nucleotide triphosphate hydrolases"/>
    <property type="match status" value="1"/>
</dbReference>
<dbReference type="PROSITE" id="PS51747">
    <property type="entry name" value="CYT_DCMP_DEAMINASES_2"/>
    <property type="match status" value="1"/>
</dbReference>
<dbReference type="Gene3D" id="3.40.140.10">
    <property type="entry name" value="Cytidine Deaminase, domain 2"/>
    <property type="match status" value="1"/>
</dbReference>
<dbReference type="PANTHER" id="PTHR11086:SF18">
    <property type="entry name" value="DEOXYCYTIDYLATE DEAMINASE"/>
    <property type="match status" value="1"/>
</dbReference>
<dbReference type="PROSITE" id="PS00903">
    <property type="entry name" value="CYT_DCMP_DEAMINASES_1"/>
    <property type="match status" value="1"/>
</dbReference>
<name>A0A061AXP4_CYBFA</name>
<evidence type="ECO:0000256" key="6">
    <source>
        <dbReference type="ARBA" id="ARBA00022833"/>
    </source>
</evidence>
<dbReference type="EMBL" id="LK052894">
    <property type="protein sequence ID" value="CDR42341.1"/>
    <property type="molecule type" value="Genomic_DNA"/>
</dbReference>
<evidence type="ECO:0000256" key="1">
    <source>
        <dbReference type="ARBA" id="ARBA00001947"/>
    </source>
</evidence>
<sequence length="331" mass="36829">MIIGISGTLGSGKTEIARYLTQKGFEFIDYKRDTSITDRINGLDLNEATLDINELTPQTVFESLGDLIDYVTMKWRTLFVMTDINSIHDISLLAKRPFFLHISVDAPLNIRWNRYQKHYPGLDFVSFAEASELQRFDKGSLLTEVISKADVKIINTSSNITELYSQLDELNLLDETRLRPSWDSYFMRLADLAALRSNCMKRRVGAVIARDKRVIATGYNGTPRHMTNCNEGGCPRCNTGNGSGAGLSTCLCLHAEENALLESGRDRIGTNATLYCNTCPCLTCSVKIVQSGITEVVYSQSYSMDDLSSSVLKEGGVILRQFVSPKDGVMI</sequence>
<dbReference type="InterPro" id="IPR035105">
    <property type="entry name" value="Deoxycytidylate_deaminase_dom"/>
</dbReference>
<dbReference type="GO" id="GO:0005737">
    <property type="term" value="C:cytoplasm"/>
    <property type="evidence" value="ECO:0007669"/>
    <property type="project" value="TreeGrafter"/>
</dbReference>
<dbReference type="GO" id="GO:0009165">
    <property type="term" value="P:nucleotide biosynthetic process"/>
    <property type="evidence" value="ECO:0007669"/>
    <property type="project" value="UniProtKB-KW"/>
</dbReference>
<dbReference type="InterPro" id="IPR016193">
    <property type="entry name" value="Cytidine_deaminase-like"/>
</dbReference>
<accession>A0A061AXP4</accession>
<dbReference type="SUPFAM" id="SSF52540">
    <property type="entry name" value="P-loop containing nucleoside triphosphate hydrolases"/>
    <property type="match status" value="1"/>
</dbReference>
<protein>
    <recommendedName>
        <fullName evidence="9">Deoxycytidylate deaminase</fullName>
        <ecNumber evidence="7">3.5.4.12</ecNumber>
    </recommendedName>
    <alternativeName>
        <fullName evidence="8">dCMP deaminase</fullName>
    </alternativeName>
</protein>
<keyword evidence="5" id="KW-0378">Hydrolase</keyword>
<dbReference type="GO" id="GO:0008270">
    <property type="term" value="F:zinc ion binding"/>
    <property type="evidence" value="ECO:0007669"/>
    <property type="project" value="InterPro"/>
</dbReference>
<dbReference type="InterPro" id="IPR015517">
    <property type="entry name" value="dCMP_deaminase-rel"/>
</dbReference>
<dbReference type="EC" id="3.5.4.12" evidence="7"/>
<dbReference type="PhylomeDB" id="A0A061AXP4"/>